<keyword evidence="1" id="KW-0597">Phosphoprotein</keyword>
<reference evidence="5 6" key="1">
    <citation type="submission" date="2020-07" db="EMBL/GenBank/DDBJ databases">
        <title>Genomic diversity of species in the Neisseriaceae family.</title>
        <authorList>
            <person name="Vincent A.T."/>
            <person name="Bernet E."/>
            <person name="Veyrier F.J."/>
        </authorList>
    </citation>
    <scope>NUCLEOTIDE SEQUENCE [LARGE SCALE GENOMIC DNA]</scope>
    <source>
        <strain evidence="5 6">DSM 22244</strain>
    </source>
</reference>
<dbReference type="InterPro" id="IPR008854">
    <property type="entry name" value="TPMT"/>
</dbReference>
<proteinExistence type="predicted"/>
<gene>
    <name evidence="5" type="ORF">H3L94_06105</name>
</gene>
<sequence>MSDTANHEVSRAEYWQQRYEQGYTGWDMRGVSPPLQAYFDQLGRRDLRILIPGAGNAYEAAYLHQAGFSEVYVLDFAEIPLRRFAEQQADFPTEHLVCADFFTWQAEPFDLVVEQTFFCAIDPARRTEYAQKTHRLLKAGGRLVGLLFDCEFKNGPPFSGSRAEYETLFAPYFDFATFETCHNSVGPRAGRELFINLIKK</sequence>
<keyword evidence="4" id="KW-0949">S-adenosyl-L-methionine</keyword>
<dbReference type="InterPro" id="IPR029063">
    <property type="entry name" value="SAM-dependent_MTases_sf"/>
</dbReference>
<organism evidence="5 6">
    <name type="scientific">Neisseria shayeganii</name>
    <dbReference type="NCBI Taxonomy" id="607712"/>
    <lineage>
        <taxon>Bacteria</taxon>
        <taxon>Pseudomonadati</taxon>
        <taxon>Pseudomonadota</taxon>
        <taxon>Betaproteobacteria</taxon>
        <taxon>Neisseriales</taxon>
        <taxon>Neisseriaceae</taxon>
        <taxon>Neisseria</taxon>
    </lineage>
</organism>
<evidence type="ECO:0000313" key="5">
    <source>
        <dbReference type="EMBL" id="QMT39459.1"/>
    </source>
</evidence>
<dbReference type="AlphaFoldDB" id="A0A7D7N8L4"/>
<accession>A0A7D7N8L4</accession>
<dbReference type="Proteomes" id="UP000514752">
    <property type="component" value="Chromosome"/>
</dbReference>
<evidence type="ECO:0000256" key="3">
    <source>
        <dbReference type="ARBA" id="ARBA00022679"/>
    </source>
</evidence>
<dbReference type="RefSeq" id="WP_182121293.1">
    <property type="nucleotide sequence ID" value="NZ_CP059567.1"/>
</dbReference>
<keyword evidence="3 5" id="KW-0808">Transferase</keyword>
<name>A0A7D7N8L4_9NEIS</name>
<dbReference type="EMBL" id="CP059567">
    <property type="protein sequence ID" value="QMT39459.1"/>
    <property type="molecule type" value="Genomic_DNA"/>
</dbReference>
<dbReference type="PROSITE" id="PS51585">
    <property type="entry name" value="SAM_MT_TPMT"/>
    <property type="match status" value="1"/>
</dbReference>
<protein>
    <submittedName>
        <fullName evidence="5">Methyltransferase domain-containing protein</fullName>
    </submittedName>
</protein>
<dbReference type="PANTHER" id="PTHR32183">
    <property type="match status" value="1"/>
</dbReference>
<dbReference type="PANTHER" id="PTHR32183:SF11">
    <property type="entry name" value="THIOL METHYLTRANSFERASE 2-RELATED"/>
    <property type="match status" value="1"/>
</dbReference>
<evidence type="ECO:0000256" key="1">
    <source>
        <dbReference type="ARBA" id="ARBA00022553"/>
    </source>
</evidence>
<dbReference type="GO" id="GO:0008757">
    <property type="term" value="F:S-adenosylmethionine-dependent methyltransferase activity"/>
    <property type="evidence" value="ECO:0007669"/>
    <property type="project" value="InterPro"/>
</dbReference>
<dbReference type="GO" id="GO:0032259">
    <property type="term" value="P:methylation"/>
    <property type="evidence" value="ECO:0007669"/>
    <property type="project" value="UniProtKB-KW"/>
</dbReference>
<evidence type="ECO:0000313" key="6">
    <source>
        <dbReference type="Proteomes" id="UP000514752"/>
    </source>
</evidence>
<evidence type="ECO:0000256" key="2">
    <source>
        <dbReference type="ARBA" id="ARBA00022603"/>
    </source>
</evidence>
<dbReference type="SUPFAM" id="SSF53335">
    <property type="entry name" value="S-adenosyl-L-methionine-dependent methyltransferases"/>
    <property type="match status" value="1"/>
</dbReference>
<dbReference type="KEGG" id="nsg:H3L94_06105"/>
<evidence type="ECO:0000256" key="4">
    <source>
        <dbReference type="ARBA" id="ARBA00022691"/>
    </source>
</evidence>
<dbReference type="CDD" id="cd02440">
    <property type="entry name" value="AdoMet_MTases"/>
    <property type="match status" value="1"/>
</dbReference>
<dbReference type="Pfam" id="PF05724">
    <property type="entry name" value="TPMT"/>
    <property type="match status" value="1"/>
</dbReference>
<dbReference type="Gene3D" id="3.40.50.150">
    <property type="entry name" value="Vaccinia Virus protein VP39"/>
    <property type="match status" value="1"/>
</dbReference>
<keyword evidence="2 5" id="KW-0489">Methyltransferase</keyword>